<dbReference type="AlphaFoldDB" id="Q2GJI7"/>
<keyword evidence="2" id="KW-1185">Reference proteome</keyword>
<name>Q2GJI7_ANAPZ</name>
<gene>
    <name evidence="1" type="ordered locus">APH_0888</name>
</gene>
<evidence type="ECO:0000313" key="2">
    <source>
        <dbReference type="Proteomes" id="UP000001943"/>
    </source>
</evidence>
<dbReference type="KEGG" id="aph:APH_0888"/>
<reference evidence="1 2" key="1">
    <citation type="journal article" date="2006" name="PLoS Genet.">
        <title>Comparative genomics of emerging human ehrlichiosis agents.</title>
        <authorList>
            <person name="Dunning Hotopp J.C."/>
            <person name="Lin M."/>
            <person name="Madupu R."/>
            <person name="Crabtree J."/>
            <person name="Angiuoli S.V."/>
            <person name="Eisen J.A."/>
            <person name="Seshadri R."/>
            <person name="Ren Q."/>
            <person name="Wu M."/>
            <person name="Utterback T.R."/>
            <person name="Smith S."/>
            <person name="Lewis M."/>
            <person name="Khouri H."/>
            <person name="Zhang C."/>
            <person name="Niu H."/>
            <person name="Lin Q."/>
            <person name="Ohashi N."/>
            <person name="Zhi N."/>
            <person name="Nelson W."/>
            <person name="Brinkac L.M."/>
            <person name="Dodson R.J."/>
            <person name="Rosovitz M.J."/>
            <person name="Sundaram J."/>
            <person name="Daugherty S.C."/>
            <person name="Davidsen T."/>
            <person name="Durkin A.S."/>
            <person name="Gwinn M."/>
            <person name="Haft D.H."/>
            <person name="Selengut J.D."/>
            <person name="Sullivan S.A."/>
            <person name="Zafar N."/>
            <person name="Zhou L."/>
            <person name="Benahmed F."/>
            <person name="Forberger H."/>
            <person name="Halpin R."/>
            <person name="Mulligan S."/>
            <person name="Robinson J."/>
            <person name="White O."/>
            <person name="Rikihisa Y."/>
            <person name="Tettelin H."/>
        </authorList>
    </citation>
    <scope>NUCLEOTIDE SEQUENCE [LARGE SCALE GENOMIC DNA]</scope>
    <source>
        <strain evidence="1 2">HZ</strain>
    </source>
</reference>
<dbReference type="EMBL" id="CP000235">
    <property type="protein sequence ID" value="ABD43942.1"/>
    <property type="molecule type" value="Genomic_DNA"/>
</dbReference>
<accession>Q2GJI7</accession>
<dbReference type="Proteomes" id="UP000001943">
    <property type="component" value="Chromosome"/>
</dbReference>
<sequence length="32" mass="3792">MHNKYMSKGSFADAINTHAYMPYATMNNHMKW</sequence>
<evidence type="ECO:0000313" key="1">
    <source>
        <dbReference type="EMBL" id="ABD43942.1"/>
    </source>
</evidence>
<dbReference type="HOGENOM" id="CLU_3387747_0_0_5"/>
<organism evidence="1 2">
    <name type="scientific">Anaplasma phagocytophilum (strain HZ)</name>
    <dbReference type="NCBI Taxonomy" id="212042"/>
    <lineage>
        <taxon>Bacteria</taxon>
        <taxon>Pseudomonadati</taxon>
        <taxon>Pseudomonadota</taxon>
        <taxon>Alphaproteobacteria</taxon>
        <taxon>Rickettsiales</taxon>
        <taxon>Anaplasmataceae</taxon>
        <taxon>Anaplasma</taxon>
        <taxon>phagocytophilum group</taxon>
    </lineage>
</organism>
<dbReference type="PaxDb" id="212042-APH_0888"/>
<protein>
    <submittedName>
        <fullName evidence="1">Uncharacterized protein</fullName>
    </submittedName>
</protein>
<dbReference type="EnsemblBacteria" id="ABD43942">
    <property type="protein sequence ID" value="ABD43942"/>
    <property type="gene ID" value="APH_0888"/>
</dbReference>
<proteinExistence type="predicted"/>